<name>A0ABP8IR05_9BACT</name>
<dbReference type="PANTHER" id="PTHR12835">
    <property type="entry name" value="BIOTIN PROTEIN LIGASE"/>
    <property type="match status" value="1"/>
</dbReference>
<evidence type="ECO:0000313" key="4">
    <source>
        <dbReference type="Proteomes" id="UP001501153"/>
    </source>
</evidence>
<keyword evidence="4" id="KW-1185">Reference proteome</keyword>
<dbReference type="InterPro" id="IPR045864">
    <property type="entry name" value="aa-tRNA-synth_II/BPL/LPL"/>
</dbReference>
<dbReference type="PANTHER" id="PTHR12835:SF5">
    <property type="entry name" value="BIOTIN--PROTEIN LIGASE"/>
    <property type="match status" value="1"/>
</dbReference>
<reference evidence="4" key="1">
    <citation type="journal article" date="2019" name="Int. J. Syst. Evol. Microbiol.">
        <title>The Global Catalogue of Microorganisms (GCM) 10K type strain sequencing project: providing services to taxonomists for standard genome sequencing and annotation.</title>
        <authorList>
            <consortium name="The Broad Institute Genomics Platform"/>
            <consortium name="The Broad Institute Genome Sequencing Center for Infectious Disease"/>
            <person name="Wu L."/>
            <person name="Ma J."/>
        </authorList>
    </citation>
    <scope>NUCLEOTIDE SEQUENCE [LARGE SCALE GENOMIC DNA]</scope>
    <source>
        <strain evidence="4">JCM 17923</strain>
    </source>
</reference>
<accession>A0ABP8IR05</accession>
<dbReference type="InterPro" id="IPR004408">
    <property type="entry name" value="Biotin_CoA_COase_ligase"/>
</dbReference>
<organism evidence="3 4">
    <name type="scientific">Hymenobacter saemangeumensis</name>
    <dbReference type="NCBI Taxonomy" id="1084522"/>
    <lineage>
        <taxon>Bacteria</taxon>
        <taxon>Pseudomonadati</taxon>
        <taxon>Bacteroidota</taxon>
        <taxon>Cytophagia</taxon>
        <taxon>Cytophagales</taxon>
        <taxon>Hymenobacteraceae</taxon>
        <taxon>Hymenobacter</taxon>
    </lineage>
</organism>
<dbReference type="EMBL" id="BAABGZ010000077">
    <property type="protein sequence ID" value="GAA4367018.1"/>
    <property type="molecule type" value="Genomic_DNA"/>
</dbReference>
<comment type="caution">
    <text evidence="3">The sequence shown here is derived from an EMBL/GenBank/DDBJ whole genome shotgun (WGS) entry which is preliminary data.</text>
</comment>
<proteinExistence type="predicted"/>
<protein>
    <submittedName>
        <fullName evidence="3">Biotin--[acetyl-CoA-carboxylase] ligase</fullName>
    </submittedName>
</protein>
<evidence type="ECO:0000259" key="2">
    <source>
        <dbReference type="PROSITE" id="PS51733"/>
    </source>
</evidence>
<dbReference type="InterPro" id="IPR004143">
    <property type="entry name" value="BPL_LPL_catalytic"/>
</dbReference>
<dbReference type="NCBIfam" id="TIGR00121">
    <property type="entry name" value="birA_ligase"/>
    <property type="match status" value="1"/>
</dbReference>
<gene>
    <name evidence="3" type="ORF">GCM10023185_38520</name>
</gene>
<dbReference type="Gene3D" id="3.30.930.10">
    <property type="entry name" value="Bira Bifunctional Protein, Domain 2"/>
    <property type="match status" value="1"/>
</dbReference>
<evidence type="ECO:0000256" key="1">
    <source>
        <dbReference type="ARBA" id="ARBA00022598"/>
    </source>
</evidence>
<dbReference type="CDD" id="cd16442">
    <property type="entry name" value="BPL"/>
    <property type="match status" value="1"/>
</dbReference>
<dbReference type="GO" id="GO:0016874">
    <property type="term" value="F:ligase activity"/>
    <property type="evidence" value="ECO:0007669"/>
    <property type="project" value="UniProtKB-KW"/>
</dbReference>
<dbReference type="Proteomes" id="UP001501153">
    <property type="component" value="Unassembled WGS sequence"/>
</dbReference>
<dbReference type="RefSeq" id="WP_345237762.1">
    <property type="nucleotide sequence ID" value="NZ_BAABGZ010000077.1"/>
</dbReference>
<keyword evidence="1 3" id="KW-0436">Ligase</keyword>
<feature type="domain" description="BPL/LPL catalytic" evidence="2">
    <location>
        <begin position="1"/>
        <end position="173"/>
    </location>
</feature>
<dbReference type="SUPFAM" id="SSF55681">
    <property type="entry name" value="Class II aaRS and biotin synthetases"/>
    <property type="match status" value="1"/>
</dbReference>
<dbReference type="PROSITE" id="PS51733">
    <property type="entry name" value="BPL_LPL_CATALYTIC"/>
    <property type="match status" value="1"/>
</dbReference>
<sequence>MPECASTNSEAQALLGQNRASEGCTIITDFQTSGRGQRGNQWEAAPGENLTLSVVWQPTFLSASQQFLLSQAVALGLHDWAQALLGPDAKLKVKWPNDLYFGQQKLAGILIENALSGAKIQHSIVGIGININQQQFATGTATSLSLLTGRFYAREPLAGRLLECLERRYLQLRAGQIGALRTAYLQVLYRYQEIHPFEVAGRPVTGQIMGVEEDGRLAVLIAGELRRFALQEIRYGQAA</sequence>
<evidence type="ECO:0000313" key="3">
    <source>
        <dbReference type="EMBL" id="GAA4367018.1"/>
    </source>
</evidence>
<dbReference type="Pfam" id="PF03099">
    <property type="entry name" value="BPL_LplA_LipB"/>
    <property type="match status" value="1"/>
</dbReference>